<evidence type="ECO:0000256" key="3">
    <source>
        <dbReference type="ARBA" id="ARBA00023002"/>
    </source>
</evidence>
<dbReference type="GO" id="GO:0016491">
    <property type="term" value="F:oxidoreductase activity"/>
    <property type="evidence" value="ECO:0007669"/>
    <property type="project" value="UniProtKB-KW"/>
</dbReference>
<dbReference type="Pfam" id="PF00106">
    <property type="entry name" value="adh_short"/>
    <property type="match status" value="1"/>
</dbReference>
<gene>
    <name evidence="4" type="ORF">B0A55_08566</name>
</gene>
<evidence type="ECO:0000313" key="5">
    <source>
        <dbReference type="Proteomes" id="UP000309340"/>
    </source>
</evidence>
<keyword evidence="2" id="KW-0521">NADP</keyword>
<comment type="caution">
    <text evidence="4">The sequence shown here is derived from an EMBL/GenBank/DDBJ whole genome shotgun (WGS) entry which is preliminary data.</text>
</comment>
<dbReference type="AlphaFoldDB" id="A0A4U0WWI6"/>
<dbReference type="PANTHER" id="PTHR24320:SF282">
    <property type="entry name" value="WW DOMAIN-CONTAINING OXIDOREDUCTASE"/>
    <property type="match status" value="1"/>
</dbReference>
<protein>
    <recommendedName>
        <fullName evidence="6">Oxidoreductase</fullName>
    </recommendedName>
</protein>
<proteinExistence type="inferred from homology"/>
<evidence type="ECO:0008006" key="6">
    <source>
        <dbReference type="Google" id="ProtNLM"/>
    </source>
</evidence>
<dbReference type="STRING" id="329884.A0A4U0WWI6"/>
<evidence type="ECO:0000256" key="2">
    <source>
        <dbReference type="ARBA" id="ARBA00022857"/>
    </source>
</evidence>
<dbReference type="OrthoDB" id="191139at2759"/>
<dbReference type="InterPro" id="IPR036291">
    <property type="entry name" value="NAD(P)-bd_dom_sf"/>
</dbReference>
<name>A0A4U0WWI6_9PEZI</name>
<sequence length="317" mass="34615">MLQWLFGRSFDPNEDIQSLVGRIVLVTGGNNGLGKETVLQLAKHQPQEIFLAARTRSKAEAAIAEIKAAVPNANVTFLELDLSSFASIEQAAKDFQARSDRLDILINNAGIAGVPYSTTGDGYEIQFGTNHMGHALLTKLLLSTLLKTAERPDADVRVINVTSKGHMFAPAPGIIYDQAALEKQKSLTRYGHSKLANILHARELQHRCPSITATAVHPGVIITDIYNTYSETSWAMRFLTPIAKAVTPYGILPDVYDISGGALTQLWTASASREEVRSSYYWTPIGVKSAGTSYAQDAGLAAELWEWTEKEFAKHGL</sequence>
<dbReference type="PANTHER" id="PTHR24320">
    <property type="entry name" value="RETINOL DEHYDROGENASE"/>
    <property type="match status" value="1"/>
</dbReference>
<accession>A0A4U0WWI6</accession>
<keyword evidence="3" id="KW-0560">Oxidoreductase</keyword>
<reference evidence="4 5" key="1">
    <citation type="submission" date="2017-03" db="EMBL/GenBank/DDBJ databases">
        <title>Genomes of endolithic fungi from Antarctica.</title>
        <authorList>
            <person name="Coleine C."/>
            <person name="Masonjones S."/>
            <person name="Stajich J.E."/>
        </authorList>
    </citation>
    <scope>NUCLEOTIDE SEQUENCE [LARGE SCALE GENOMIC DNA]</scope>
    <source>
        <strain evidence="4 5">CCFEE 5184</strain>
    </source>
</reference>
<dbReference type="InterPro" id="IPR002347">
    <property type="entry name" value="SDR_fam"/>
</dbReference>
<comment type="similarity">
    <text evidence="1">Belongs to the short-chain dehydrogenases/reductases (SDR) family.</text>
</comment>
<keyword evidence="5" id="KW-1185">Reference proteome</keyword>
<evidence type="ECO:0000256" key="1">
    <source>
        <dbReference type="ARBA" id="ARBA00006484"/>
    </source>
</evidence>
<dbReference type="PRINTS" id="PR00081">
    <property type="entry name" value="GDHRDH"/>
</dbReference>
<dbReference type="Gene3D" id="3.40.50.720">
    <property type="entry name" value="NAD(P)-binding Rossmann-like Domain"/>
    <property type="match status" value="1"/>
</dbReference>
<dbReference type="EMBL" id="NAJQ01000670">
    <property type="protein sequence ID" value="TKA66155.1"/>
    <property type="molecule type" value="Genomic_DNA"/>
</dbReference>
<dbReference type="SUPFAM" id="SSF51735">
    <property type="entry name" value="NAD(P)-binding Rossmann-fold domains"/>
    <property type="match status" value="1"/>
</dbReference>
<dbReference type="Proteomes" id="UP000309340">
    <property type="component" value="Unassembled WGS sequence"/>
</dbReference>
<organism evidence="4 5">
    <name type="scientific">Friedmanniomyces simplex</name>
    <dbReference type="NCBI Taxonomy" id="329884"/>
    <lineage>
        <taxon>Eukaryota</taxon>
        <taxon>Fungi</taxon>
        <taxon>Dikarya</taxon>
        <taxon>Ascomycota</taxon>
        <taxon>Pezizomycotina</taxon>
        <taxon>Dothideomycetes</taxon>
        <taxon>Dothideomycetidae</taxon>
        <taxon>Mycosphaerellales</taxon>
        <taxon>Teratosphaeriaceae</taxon>
        <taxon>Friedmanniomyces</taxon>
    </lineage>
</organism>
<evidence type="ECO:0000313" key="4">
    <source>
        <dbReference type="EMBL" id="TKA66155.1"/>
    </source>
</evidence>